<dbReference type="PANTHER" id="PTHR47422">
    <property type="entry name" value="DNAJ HEAT SHOCK N-TERMINAL DOMAIN-CONTAINING PROTEIN"/>
    <property type="match status" value="1"/>
</dbReference>
<feature type="region of interest" description="Disordered" evidence="1">
    <location>
        <begin position="415"/>
        <end position="440"/>
    </location>
</feature>
<feature type="compositionally biased region" description="Basic and acidic residues" evidence="1">
    <location>
        <begin position="474"/>
        <end position="487"/>
    </location>
</feature>
<feature type="region of interest" description="Disordered" evidence="1">
    <location>
        <begin position="337"/>
        <end position="395"/>
    </location>
</feature>
<feature type="region of interest" description="Disordered" evidence="1">
    <location>
        <begin position="459"/>
        <end position="487"/>
    </location>
</feature>
<proteinExistence type="predicted"/>
<feature type="compositionally biased region" description="Basic residues" evidence="1">
    <location>
        <begin position="63"/>
        <end position="73"/>
    </location>
</feature>
<dbReference type="AlphaFoldDB" id="A0AAD2G781"/>
<feature type="compositionally biased region" description="Acidic residues" evidence="1">
    <location>
        <begin position="1"/>
        <end position="12"/>
    </location>
</feature>
<keyword evidence="4" id="KW-1185">Reference proteome</keyword>
<dbReference type="InterPro" id="IPR022226">
    <property type="entry name" value="DUF3752"/>
</dbReference>
<evidence type="ECO:0000256" key="1">
    <source>
        <dbReference type="SAM" id="MobiDB-lite"/>
    </source>
</evidence>
<reference evidence="3" key="1">
    <citation type="submission" date="2023-08" db="EMBL/GenBank/DDBJ databases">
        <authorList>
            <person name="Audoor S."/>
            <person name="Bilcke G."/>
        </authorList>
    </citation>
    <scope>NUCLEOTIDE SEQUENCE</scope>
</reference>
<dbReference type="PANTHER" id="PTHR47422:SF1">
    <property type="entry name" value="DNAJ HEAT SHOCK N-TERMINAL DOMAIN-CONTAINING PROTEIN"/>
    <property type="match status" value="1"/>
</dbReference>
<sequence>MEDYFMSDDEENSEHNSVSRRKSRKHGEHKGSQKRNRRHKEDKRRDRRKRHKDRKQRDDNSRKSRRKHRHRNKSVPESVTVGERRKTDSGISSEGDDAISQTLCSLLEDRPVFSGELPIILIRLAGGAAFDLRQMTDTAAAERLEQVFESLQMFGVQRQTTNDHWIFRNPNKQNGADEMILLRVMRTVLDDSGVTMSSIEDYESKRAALELKSTNAISVESSKEKTLDALQPVKTATAALLEEFKNSDSNLGQQLIVLCRSILEGECLCIDGLPNDSLKARLTSIFLQCGLEKSEMEENESDDGNSRGEVTTGYNLPEDIDETVKLKLHAFMDECRRPREKPKRRLVGPQRPQYGNTTNPTASDDDEGPLPVGSSSRRSTIQSTQPEISNGEDTDFAKEKREEWMLVPGKNDFLSSIKSGQSINSRGFKNQKPPTEPIEEGIHPEIRREIDCINAAHNEARGPSLMLQHRARKQKEDNEKGPQGEEKWKWSRDIDLDYGRRVDKNALKMILGGAATDLQSKFQGTYNK</sequence>
<organism evidence="3 4">
    <name type="scientific">Cylindrotheca closterium</name>
    <dbReference type="NCBI Taxonomy" id="2856"/>
    <lineage>
        <taxon>Eukaryota</taxon>
        <taxon>Sar</taxon>
        <taxon>Stramenopiles</taxon>
        <taxon>Ochrophyta</taxon>
        <taxon>Bacillariophyta</taxon>
        <taxon>Bacillariophyceae</taxon>
        <taxon>Bacillariophycidae</taxon>
        <taxon>Bacillariales</taxon>
        <taxon>Bacillariaceae</taxon>
        <taxon>Cylindrotheca</taxon>
    </lineage>
</organism>
<feature type="compositionally biased region" description="Low complexity" evidence="1">
    <location>
        <begin position="374"/>
        <end position="385"/>
    </location>
</feature>
<dbReference type="Proteomes" id="UP001295423">
    <property type="component" value="Unassembled WGS sequence"/>
</dbReference>
<evidence type="ECO:0000259" key="2">
    <source>
        <dbReference type="Pfam" id="PF12572"/>
    </source>
</evidence>
<evidence type="ECO:0000313" key="3">
    <source>
        <dbReference type="EMBL" id="CAJ1962205.1"/>
    </source>
</evidence>
<accession>A0AAD2G781</accession>
<feature type="compositionally biased region" description="Polar residues" evidence="1">
    <location>
        <begin position="353"/>
        <end position="362"/>
    </location>
</feature>
<feature type="domain" description="DUF3752" evidence="2">
    <location>
        <begin position="453"/>
        <end position="523"/>
    </location>
</feature>
<comment type="caution">
    <text evidence="3">The sequence shown here is derived from an EMBL/GenBank/DDBJ whole genome shotgun (WGS) entry which is preliminary data.</text>
</comment>
<gene>
    <name evidence="3" type="ORF">CYCCA115_LOCUS19575</name>
</gene>
<protein>
    <recommendedName>
        <fullName evidence="2">DUF3752 domain-containing protein</fullName>
    </recommendedName>
</protein>
<name>A0AAD2G781_9STRA</name>
<feature type="region of interest" description="Disordered" evidence="1">
    <location>
        <begin position="295"/>
        <end position="318"/>
    </location>
</feature>
<feature type="compositionally biased region" description="Polar residues" evidence="1">
    <location>
        <begin position="415"/>
        <end position="428"/>
    </location>
</feature>
<dbReference type="Pfam" id="PF12572">
    <property type="entry name" value="DUF3752"/>
    <property type="match status" value="1"/>
</dbReference>
<feature type="compositionally biased region" description="Basic residues" evidence="1">
    <location>
        <begin position="18"/>
        <end position="54"/>
    </location>
</feature>
<evidence type="ECO:0000313" key="4">
    <source>
        <dbReference type="Proteomes" id="UP001295423"/>
    </source>
</evidence>
<dbReference type="EMBL" id="CAKOGP040002099">
    <property type="protein sequence ID" value="CAJ1962205.1"/>
    <property type="molecule type" value="Genomic_DNA"/>
</dbReference>
<feature type="region of interest" description="Disordered" evidence="1">
    <location>
        <begin position="1"/>
        <end position="96"/>
    </location>
</feature>